<feature type="domain" description="Peptidase A1" evidence="3">
    <location>
        <begin position="44"/>
        <end position="386"/>
    </location>
</feature>
<evidence type="ECO:0000259" key="3">
    <source>
        <dbReference type="PROSITE" id="PS51767"/>
    </source>
</evidence>
<dbReference type="Gramene" id="PAN24511">
    <property type="protein sequence ID" value="PAN24511"/>
    <property type="gene ID" value="PAHAL_4G227900"/>
</dbReference>
<dbReference type="Pfam" id="PF14543">
    <property type="entry name" value="TAXi_N"/>
    <property type="match status" value="1"/>
</dbReference>
<dbReference type="InterPro" id="IPR033121">
    <property type="entry name" value="PEPTIDASE_A1"/>
</dbReference>
<dbReference type="InterPro" id="IPR021109">
    <property type="entry name" value="Peptidase_aspartic_dom_sf"/>
</dbReference>
<protein>
    <recommendedName>
        <fullName evidence="3">Peptidase A1 domain-containing protein</fullName>
    </recommendedName>
</protein>
<reference evidence="4" key="1">
    <citation type="submission" date="2018-04" db="EMBL/GenBank/DDBJ databases">
        <title>WGS assembly of Panicum hallii.</title>
        <authorList>
            <person name="Lovell J."/>
            <person name="Jenkins J."/>
            <person name="Lowry D."/>
            <person name="Mamidi S."/>
            <person name="Sreedasyam A."/>
            <person name="Weng X."/>
            <person name="Barry K."/>
            <person name="Bonette J."/>
            <person name="Campitelli B."/>
            <person name="Daum C."/>
            <person name="Gordon S."/>
            <person name="Gould B."/>
            <person name="Lipzen A."/>
            <person name="Macqueen A."/>
            <person name="Palacio-Mejia J."/>
            <person name="Plott C."/>
            <person name="Shakirov E."/>
            <person name="Shu S."/>
            <person name="Yoshinaga Y."/>
            <person name="Zane M."/>
            <person name="Rokhsar D."/>
            <person name="Grimwood J."/>
            <person name="Schmutz J."/>
            <person name="Juenger T."/>
        </authorList>
    </citation>
    <scope>NUCLEOTIDE SEQUENCE [LARGE SCALE GENOMIC DNA]</scope>
    <source>
        <strain evidence="4">FIL2</strain>
    </source>
</reference>
<accession>A0A2S3HJN4</accession>
<dbReference type="PANTHER" id="PTHR13683">
    <property type="entry name" value="ASPARTYL PROTEASES"/>
    <property type="match status" value="1"/>
</dbReference>
<dbReference type="GO" id="GO:0004190">
    <property type="term" value="F:aspartic-type endopeptidase activity"/>
    <property type="evidence" value="ECO:0007669"/>
    <property type="project" value="InterPro"/>
</dbReference>
<dbReference type="GO" id="GO:0006508">
    <property type="term" value="P:proteolysis"/>
    <property type="evidence" value="ECO:0007669"/>
    <property type="project" value="InterPro"/>
</dbReference>
<evidence type="ECO:0000256" key="1">
    <source>
        <dbReference type="ARBA" id="ARBA00007447"/>
    </source>
</evidence>
<dbReference type="InterPro" id="IPR001461">
    <property type="entry name" value="Aspartic_peptidase_A1"/>
</dbReference>
<dbReference type="InterPro" id="IPR032861">
    <property type="entry name" value="TAXi_N"/>
</dbReference>
<evidence type="ECO:0000313" key="4">
    <source>
        <dbReference type="EMBL" id="PAN24511.1"/>
    </source>
</evidence>
<dbReference type="Pfam" id="PF14541">
    <property type="entry name" value="TAXi_C"/>
    <property type="match status" value="1"/>
</dbReference>
<dbReference type="Gene3D" id="2.40.70.10">
    <property type="entry name" value="Acid Proteases"/>
    <property type="match status" value="2"/>
</dbReference>
<dbReference type="PANTHER" id="PTHR13683:SF750">
    <property type="entry name" value="ASPARTYL PROTEASE AED1"/>
    <property type="match status" value="1"/>
</dbReference>
<dbReference type="AlphaFoldDB" id="A0A2S3HJN4"/>
<name>A0A2S3HJN4_9POAL</name>
<comment type="similarity">
    <text evidence="1">Belongs to the peptidase A1 family.</text>
</comment>
<dbReference type="Proteomes" id="UP000243499">
    <property type="component" value="Chromosome 4"/>
</dbReference>
<organism evidence="4">
    <name type="scientific">Panicum hallii</name>
    <dbReference type="NCBI Taxonomy" id="206008"/>
    <lineage>
        <taxon>Eukaryota</taxon>
        <taxon>Viridiplantae</taxon>
        <taxon>Streptophyta</taxon>
        <taxon>Embryophyta</taxon>
        <taxon>Tracheophyta</taxon>
        <taxon>Spermatophyta</taxon>
        <taxon>Magnoliopsida</taxon>
        <taxon>Liliopsida</taxon>
        <taxon>Poales</taxon>
        <taxon>Poaceae</taxon>
        <taxon>PACMAD clade</taxon>
        <taxon>Panicoideae</taxon>
        <taxon>Panicodae</taxon>
        <taxon>Paniceae</taxon>
        <taxon>Panicinae</taxon>
        <taxon>Panicum</taxon>
        <taxon>Panicum sect. Panicum</taxon>
    </lineage>
</organism>
<proteinExistence type="inferred from homology"/>
<gene>
    <name evidence="4" type="ORF">PAHAL_4G227900</name>
</gene>
<sequence length="390" mass="43031">MDYHRNVLHEDLSRLETLHLRYSENSNGTQRGYISGLDVITLDYIAVVGYGTPKIDTTVYIDTSSDLSLITCGETYCRTSGYSHHDECFYPSNSSSFIETLNLTNRLAEGFSDDGYYEMITAYERGISMLRGCNGFLSNETLTLTPSIVIKDFMFCCGSRPRDRDYHHLSDQKVGVMGLGRGSLSIASQGYRSINGSFSYCLPSLNGNAGFLIFGSQREEFGLVQFTPILHNPTAPSYYFVDLIGLSVGGKMLPIPASVFRDEGTVLDTGTVVTYLPEAAYLALHSEFDAWVRRYAASVSGFANLETCYEFGHLKEIKIPKVALLFGSGVTLELPPTGILYYIGSSKYCLAFAATKEIGEFSVIGNVQQRSTKVIYDLGRQMVGFEAGSC</sequence>
<feature type="active site" evidence="2">
    <location>
        <position position="268"/>
    </location>
</feature>
<dbReference type="SUPFAM" id="SSF50630">
    <property type="entry name" value="Acid proteases"/>
    <property type="match status" value="1"/>
</dbReference>
<dbReference type="InterPro" id="IPR032799">
    <property type="entry name" value="TAXi_C"/>
</dbReference>
<evidence type="ECO:0000256" key="2">
    <source>
        <dbReference type="PIRSR" id="PIRSR601461-1"/>
    </source>
</evidence>
<dbReference type="PROSITE" id="PS51767">
    <property type="entry name" value="PEPTIDASE_A1"/>
    <property type="match status" value="1"/>
</dbReference>
<feature type="active site" evidence="2">
    <location>
        <position position="62"/>
    </location>
</feature>
<dbReference type="EMBL" id="CM008049">
    <property type="protein sequence ID" value="PAN24511.1"/>
    <property type="molecule type" value="Genomic_DNA"/>
</dbReference>